<organism evidence="2 3">
    <name type="scientific">Phlyctema vagabunda</name>
    <dbReference type="NCBI Taxonomy" id="108571"/>
    <lineage>
        <taxon>Eukaryota</taxon>
        <taxon>Fungi</taxon>
        <taxon>Dikarya</taxon>
        <taxon>Ascomycota</taxon>
        <taxon>Pezizomycotina</taxon>
        <taxon>Leotiomycetes</taxon>
        <taxon>Helotiales</taxon>
        <taxon>Dermateaceae</taxon>
        <taxon>Phlyctema</taxon>
    </lineage>
</organism>
<protein>
    <submittedName>
        <fullName evidence="2">Uncharacterized protein</fullName>
    </submittedName>
</protein>
<proteinExistence type="predicted"/>
<keyword evidence="3" id="KW-1185">Reference proteome</keyword>
<accession>A0ABR4P879</accession>
<evidence type="ECO:0000313" key="3">
    <source>
        <dbReference type="Proteomes" id="UP001629113"/>
    </source>
</evidence>
<sequence length="221" mass="25004">MTMSIQDYAGSVFLSFLGVVALISCVAVTIISRRLWKTRGFYTRDFRRLSAEAQKLSLTTMIIRRDVDTSRKLGKVNMELLNAADDLDTSIRIALCSWQDIMDPNCELDIEAGKGSRKDKHMRKAHARYVIELMRRKSMEGLEKRRELSYPLEKLHASIKDRSPSQSRQAIDSITDIVHKRNISSEKSEMNLKLWPAHIGSIPSITIAVPSKASLGPVDTK</sequence>
<dbReference type="EMBL" id="JBFCZG010000008">
    <property type="protein sequence ID" value="KAL3419489.1"/>
    <property type="molecule type" value="Genomic_DNA"/>
</dbReference>
<keyword evidence="1" id="KW-1133">Transmembrane helix</keyword>
<feature type="transmembrane region" description="Helical" evidence="1">
    <location>
        <begin position="12"/>
        <end position="31"/>
    </location>
</feature>
<evidence type="ECO:0000313" key="2">
    <source>
        <dbReference type="EMBL" id="KAL3419489.1"/>
    </source>
</evidence>
<keyword evidence="1" id="KW-0812">Transmembrane</keyword>
<dbReference type="Proteomes" id="UP001629113">
    <property type="component" value="Unassembled WGS sequence"/>
</dbReference>
<gene>
    <name evidence="2" type="ORF">PVAG01_09711</name>
</gene>
<reference evidence="2 3" key="1">
    <citation type="submission" date="2024-06" db="EMBL/GenBank/DDBJ databases">
        <title>Complete genome of Phlyctema vagabunda strain 19-DSS-EL-015.</title>
        <authorList>
            <person name="Fiorenzani C."/>
        </authorList>
    </citation>
    <scope>NUCLEOTIDE SEQUENCE [LARGE SCALE GENOMIC DNA]</scope>
    <source>
        <strain evidence="2 3">19-DSS-EL-015</strain>
    </source>
</reference>
<evidence type="ECO:0000256" key="1">
    <source>
        <dbReference type="SAM" id="Phobius"/>
    </source>
</evidence>
<comment type="caution">
    <text evidence="2">The sequence shown here is derived from an EMBL/GenBank/DDBJ whole genome shotgun (WGS) entry which is preliminary data.</text>
</comment>
<keyword evidence="1" id="KW-0472">Membrane</keyword>
<name>A0ABR4P879_9HELO</name>